<reference evidence="3 4" key="1">
    <citation type="submission" date="2022-11" db="EMBL/GenBank/DDBJ databases">
        <authorList>
            <person name="Caiyu Z."/>
        </authorList>
    </citation>
    <scope>NUCLEOTIDE SEQUENCE [LARGE SCALE GENOMIC DNA]</scope>
    <source>
        <strain evidence="3 4">YR-4</strain>
    </source>
</reference>
<dbReference type="InterPro" id="IPR041698">
    <property type="entry name" value="Methyltransf_25"/>
</dbReference>
<name>A0ABT4BVM2_9FIRM</name>
<dbReference type="GO" id="GO:0032259">
    <property type="term" value="P:methylation"/>
    <property type="evidence" value="ECO:0007669"/>
    <property type="project" value="UniProtKB-KW"/>
</dbReference>
<protein>
    <submittedName>
        <fullName evidence="3">Class I SAM-dependent methyltransferase</fullName>
    </submittedName>
</protein>
<evidence type="ECO:0000313" key="3">
    <source>
        <dbReference type="EMBL" id="MCY1713983.1"/>
    </source>
</evidence>
<dbReference type="GO" id="GO:0008168">
    <property type="term" value="F:methyltransferase activity"/>
    <property type="evidence" value="ECO:0007669"/>
    <property type="project" value="UniProtKB-KW"/>
</dbReference>
<evidence type="ECO:0000313" key="4">
    <source>
        <dbReference type="Proteomes" id="UP001082703"/>
    </source>
</evidence>
<gene>
    <name evidence="3" type="ORF">OUY18_06920</name>
</gene>
<keyword evidence="1" id="KW-0808">Transferase</keyword>
<comment type="caution">
    <text evidence="3">The sequence shown here is derived from an EMBL/GenBank/DDBJ whole genome shotgun (WGS) entry which is preliminary data.</text>
</comment>
<dbReference type="CDD" id="cd02440">
    <property type="entry name" value="AdoMet_MTases"/>
    <property type="match status" value="1"/>
</dbReference>
<dbReference type="Gene3D" id="3.40.50.150">
    <property type="entry name" value="Vaccinia Virus protein VP39"/>
    <property type="match status" value="1"/>
</dbReference>
<sequence>MLDREGFDLWANGYDKSVSLSEETNEYPFAGYKNVLNQIYRTVKQKENASVFDIGFGTGILTKKLYDDGFDIYGIDFSEKMIEIAKNKMPKAELIQYDFSNGLPPEIENIKFDFIICTYAIHHLNDEQKIAFIHKLQRSLRPDGKILIGDVAFETEKELEECKANSGENWDNDESYIIFKKLAPHFCSAKFHKISYCSGVVTLTEK</sequence>
<dbReference type="EMBL" id="JAPOHA010000006">
    <property type="protein sequence ID" value="MCY1713983.1"/>
    <property type="molecule type" value="Genomic_DNA"/>
</dbReference>
<dbReference type="PANTHER" id="PTHR43861">
    <property type="entry name" value="TRANS-ACONITATE 2-METHYLTRANSFERASE-RELATED"/>
    <property type="match status" value="1"/>
</dbReference>
<evidence type="ECO:0000256" key="1">
    <source>
        <dbReference type="ARBA" id="ARBA00022679"/>
    </source>
</evidence>
<dbReference type="RefSeq" id="WP_268058035.1">
    <property type="nucleotide sequence ID" value="NZ_JAPOHA010000006.1"/>
</dbReference>
<organism evidence="3 4">
    <name type="scientific">Caproiciproducens galactitolivorans</name>
    <dbReference type="NCBI Taxonomy" id="642589"/>
    <lineage>
        <taxon>Bacteria</taxon>
        <taxon>Bacillati</taxon>
        <taxon>Bacillota</taxon>
        <taxon>Clostridia</taxon>
        <taxon>Eubacteriales</taxon>
        <taxon>Acutalibacteraceae</taxon>
        <taxon>Caproiciproducens</taxon>
    </lineage>
</organism>
<keyword evidence="3" id="KW-0489">Methyltransferase</keyword>
<evidence type="ECO:0000259" key="2">
    <source>
        <dbReference type="Pfam" id="PF13649"/>
    </source>
</evidence>
<feature type="domain" description="Methyltransferase" evidence="2">
    <location>
        <begin position="51"/>
        <end position="144"/>
    </location>
</feature>
<keyword evidence="4" id="KW-1185">Reference proteome</keyword>
<dbReference type="SUPFAM" id="SSF53335">
    <property type="entry name" value="S-adenosyl-L-methionine-dependent methyltransferases"/>
    <property type="match status" value="1"/>
</dbReference>
<dbReference type="Proteomes" id="UP001082703">
    <property type="component" value="Unassembled WGS sequence"/>
</dbReference>
<dbReference type="Pfam" id="PF13649">
    <property type="entry name" value="Methyltransf_25"/>
    <property type="match status" value="1"/>
</dbReference>
<proteinExistence type="predicted"/>
<accession>A0ABT4BVM2</accession>
<dbReference type="InterPro" id="IPR029063">
    <property type="entry name" value="SAM-dependent_MTases_sf"/>
</dbReference>